<feature type="transmembrane region" description="Helical" evidence="1">
    <location>
        <begin position="118"/>
        <end position="139"/>
    </location>
</feature>
<proteinExistence type="predicted"/>
<feature type="transmembrane region" description="Helical" evidence="1">
    <location>
        <begin position="92"/>
        <end position="112"/>
    </location>
</feature>
<evidence type="ECO:0000256" key="1">
    <source>
        <dbReference type="SAM" id="Phobius"/>
    </source>
</evidence>
<keyword evidence="1" id="KW-0812">Transmembrane</keyword>
<evidence type="ECO:0000313" key="2">
    <source>
        <dbReference type="EMBL" id="KAA9007909.1"/>
    </source>
</evidence>
<keyword evidence="1" id="KW-0472">Membrane</keyword>
<name>A0A5J5GI36_9RHOB</name>
<keyword evidence="3" id="KW-1185">Reference proteome</keyword>
<dbReference type="Proteomes" id="UP000326554">
    <property type="component" value="Unassembled WGS sequence"/>
</dbReference>
<sequence>MTALRDRWRSVTPGERGRLLAYLVVAIFGAAFALIVVSRLEGDRPGLLTGMSLYHWWVVISGAVGAAGGLYLSGEALGHPGKSGWSKAAWGALVTSFAGSLIAGTLALPLYGTMFGPFSLAVTLAGSPLLAVLWFGCLFRAHYLLSFWRRERDSIFRPLNRKGRKRGAPKIVSVSFAPRGYRPAVYAANKPVAPADIFPPLAPPVAAPQRRKPTPAGEHAARALEGLAARLRGNRAS</sequence>
<comment type="caution">
    <text evidence="2">The sequence shown here is derived from an EMBL/GenBank/DDBJ whole genome shotgun (WGS) entry which is preliminary data.</text>
</comment>
<dbReference type="RefSeq" id="WP_150445192.1">
    <property type="nucleotide sequence ID" value="NZ_VYQE01000003.1"/>
</dbReference>
<protein>
    <submittedName>
        <fullName evidence="2">Uncharacterized protein</fullName>
    </submittedName>
</protein>
<feature type="transmembrane region" description="Helical" evidence="1">
    <location>
        <begin position="20"/>
        <end position="40"/>
    </location>
</feature>
<gene>
    <name evidence="2" type="ORF">F3S47_10315</name>
</gene>
<evidence type="ECO:0000313" key="3">
    <source>
        <dbReference type="Proteomes" id="UP000326554"/>
    </source>
</evidence>
<feature type="transmembrane region" description="Helical" evidence="1">
    <location>
        <begin position="52"/>
        <end position="72"/>
    </location>
</feature>
<keyword evidence="1" id="KW-1133">Transmembrane helix</keyword>
<dbReference type="EMBL" id="VYQE01000003">
    <property type="protein sequence ID" value="KAA9007909.1"/>
    <property type="molecule type" value="Genomic_DNA"/>
</dbReference>
<organism evidence="2 3">
    <name type="scientific">Histidinibacterium aquaticum</name>
    <dbReference type="NCBI Taxonomy" id="2613962"/>
    <lineage>
        <taxon>Bacteria</taxon>
        <taxon>Pseudomonadati</taxon>
        <taxon>Pseudomonadota</taxon>
        <taxon>Alphaproteobacteria</taxon>
        <taxon>Rhodobacterales</taxon>
        <taxon>Paracoccaceae</taxon>
        <taxon>Histidinibacterium</taxon>
    </lineage>
</organism>
<accession>A0A5J5GI36</accession>
<reference evidence="2 3" key="1">
    <citation type="submission" date="2019-09" db="EMBL/GenBank/DDBJ databases">
        <authorList>
            <person name="Park J.-S."/>
            <person name="Choi H.-J."/>
        </authorList>
    </citation>
    <scope>NUCLEOTIDE SEQUENCE [LARGE SCALE GENOMIC DNA]</scope>
    <source>
        <strain evidence="2 3">176SS1-4</strain>
    </source>
</reference>
<dbReference type="AlphaFoldDB" id="A0A5J5GI36"/>